<name>A0A9X3NJL8_9ACTN</name>
<evidence type="ECO:0000313" key="3">
    <source>
        <dbReference type="Proteomes" id="UP001140076"/>
    </source>
</evidence>
<feature type="compositionally biased region" description="Basic and acidic residues" evidence="1">
    <location>
        <begin position="46"/>
        <end position="56"/>
    </location>
</feature>
<organism evidence="2 3">
    <name type="scientific">Streptomonospora mangrovi</name>
    <dbReference type="NCBI Taxonomy" id="2883123"/>
    <lineage>
        <taxon>Bacteria</taxon>
        <taxon>Bacillati</taxon>
        <taxon>Actinomycetota</taxon>
        <taxon>Actinomycetes</taxon>
        <taxon>Streptosporangiales</taxon>
        <taxon>Nocardiopsidaceae</taxon>
        <taxon>Streptomonospora</taxon>
    </lineage>
</organism>
<dbReference type="AlphaFoldDB" id="A0A9X3NJL8"/>
<dbReference type="Proteomes" id="UP001140076">
    <property type="component" value="Unassembled WGS sequence"/>
</dbReference>
<accession>A0A9X3NJL8</accession>
<proteinExistence type="predicted"/>
<protein>
    <submittedName>
        <fullName evidence="2">Uncharacterized protein</fullName>
    </submittedName>
</protein>
<comment type="caution">
    <text evidence="2">The sequence shown here is derived from an EMBL/GenBank/DDBJ whole genome shotgun (WGS) entry which is preliminary data.</text>
</comment>
<sequence>MSEPTPPTPGYTPADKETVLGVLRRLGTAAAQAQREAAAAPNEAAAAEHLRRSREAVAEQARRDMLAIRPEAIAALHADMDADDDEK</sequence>
<feature type="region of interest" description="Disordered" evidence="1">
    <location>
        <begin position="33"/>
        <end position="56"/>
    </location>
</feature>
<evidence type="ECO:0000313" key="2">
    <source>
        <dbReference type="EMBL" id="MDA0563266.1"/>
    </source>
</evidence>
<gene>
    <name evidence="2" type="ORF">LG943_02815</name>
</gene>
<feature type="compositionally biased region" description="Low complexity" evidence="1">
    <location>
        <begin position="33"/>
        <end position="45"/>
    </location>
</feature>
<dbReference type="EMBL" id="JAJAQC010000004">
    <property type="protein sequence ID" value="MDA0563266.1"/>
    <property type="molecule type" value="Genomic_DNA"/>
</dbReference>
<reference evidence="2" key="1">
    <citation type="submission" date="2021-10" db="EMBL/GenBank/DDBJ databases">
        <title>Streptomonospora sp. nov., isolated from mangrove soil.</title>
        <authorList>
            <person name="Chen X."/>
            <person name="Ge X."/>
            <person name="Liu W."/>
        </authorList>
    </citation>
    <scope>NUCLEOTIDE SEQUENCE</scope>
    <source>
        <strain evidence="2">S1-112</strain>
    </source>
</reference>
<dbReference type="RefSeq" id="WP_270070560.1">
    <property type="nucleotide sequence ID" value="NZ_JAJAQC010000004.1"/>
</dbReference>
<evidence type="ECO:0000256" key="1">
    <source>
        <dbReference type="SAM" id="MobiDB-lite"/>
    </source>
</evidence>
<keyword evidence="3" id="KW-1185">Reference proteome</keyword>